<reference evidence="1" key="1">
    <citation type="submission" date="2020-05" db="EMBL/GenBank/DDBJ databases">
        <authorList>
            <person name="Chiriac C."/>
            <person name="Salcher M."/>
            <person name="Ghai R."/>
            <person name="Kavagutti S V."/>
        </authorList>
    </citation>
    <scope>NUCLEOTIDE SEQUENCE</scope>
</reference>
<dbReference type="Gene3D" id="3.90.320.10">
    <property type="match status" value="1"/>
</dbReference>
<accession>A0A6J7W919</accession>
<dbReference type="InterPro" id="IPR011604">
    <property type="entry name" value="PDDEXK-like_dom_sf"/>
</dbReference>
<dbReference type="EMBL" id="LR798197">
    <property type="protein sequence ID" value="CAB5151246.1"/>
    <property type="molecule type" value="Genomic_DNA"/>
</dbReference>
<protein>
    <submittedName>
        <fullName evidence="1">Uncharacterized protein</fullName>
    </submittedName>
</protein>
<evidence type="ECO:0000313" key="1">
    <source>
        <dbReference type="EMBL" id="CAB5151246.1"/>
    </source>
</evidence>
<sequence length="253" mass="28537">MPRKVNYIKMFEKLAKDRPDHATFSPSSSDKWLACTGFYHATKDLPSTPSGKAAKRGTDAHKLMEDCLLQNKHPEELSNDTEMIDWVGYVLDFVNAYKVTHPKAQIFPETYLPWLHVSGGTIDVLGLDPKELLIVDLKTGQWPVEVEGNTQLLSYAVAARKHLGKKSTYRLVIIQPNGFHKNGPIREWIITDKDLNDYEEHATSAIVKNLVGGERIAGEHCKWCKAEALCEARANFALSQADMNLRKDFLEEA</sequence>
<gene>
    <name evidence="1" type="ORF">UFOVP148_30</name>
</gene>
<dbReference type="InterPro" id="IPR021229">
    <property type="entry name" value="DUF2800"/>
</dbReference>
<organism evidence="1">
    <name type="scientific">uncultured Caudovirales phage</name>
    <dbReference type="NCBI Taxonomy" id="2100421"/>
    <lineage>
        <taxon>Viruses</taxon>
        <taxon>Duplodnaviria</taxon>
        <taxon>Heunggongvirae</taxon>
        <taxon>Uroviricota</taxon>
        <taxon>Caudoviricetes</taxon>
        <taxon>Peduoviridae</taxon>
        <taxon>Maltschvirus</taxon>
        <taxon>Maltschvirus maltsch</taxon>
    </lineage>
</organism>
<proteinExistence type="predicted"/>
<dbReference type="Pfam" id="PF10926">
    <property type="entry name" value="DUF2800"/>
    <property type="match status" value="1"/>
</dbReference>
<name>A0A6J7W919_9CAUD</name>